<dbReference type="PANTHER" id="PTHR23146">
    <property type="entry name" value="LEO1 PROTEIN"/>
    <property type="match status" value="1"/>
</dbReference>
<evidence type="ECO:0000256" key="1">
    <source>
        <dbReference type="SAM" id="MobiDB-lite"/>
    </source>
</evidence>
<dbReference type="GO" id="GO:0006368">
    <property type="term" value="P:transcription elongation by RNA polymerase II"/>
    <property type="evidence" value="ECO:0007669"/>
    <property type="project" value="InterPro"/>
</dbReference>
<feature type="region of interest" description="Disordered" evidence="1">
    <location>
        <begin position="236"/>
        <end position="310"/>
    </location>
</feature>
<dbReference type="PANTHER" id="PTHR23146:SF0">
    <property type="entry name" value="RNA POLYMERASE-ASSOCIATED PROTEIN LEO1"/>
    <property type="match status" value="1"/>
</dbReference>
<dbReference type="OMA" id="NARIVXW"/>
<feature type="compositionally biased region" description="Acidic residues" evidence="1">
    <location>
        <begin position="259"/>
        <end position="269"/>
    </location>
</feature>
<dbReference type="GO" id="GO:1990269">
    <property type="term" value="F:RNA polymerase II C-terminal domain phosphoserine binding"/>
    <property type="evidence" value="ECO:0007669"/>
    <property type="project" value="TreeGrafter"/>
</dbReference>
<keyword evidence="3" id="KW-1185">Reference proteome</keyword>
<evidence type="ECO:0000313" key="2">
    <source>
        <dbReference type="EMBL" id="KII74212.1"/>
    </source>
</evidence>
<gene>
    <name evidence="2" type="ORF">RF11_05029</name>
</gene>
<organism evidence="2 3">
    <name type="scientific">Thelohanellus kitauei</name>
    <name type="common">Myxosporean</name>
    <dbReference type="NCBI Taxonomy" id="669202"/>
    <lineage>
        <taxon>Eukaryota</taxon>
        <taxon>Metazoa</taxon>
        <taxon>Cnidaria</taxon>
        <taxon>Myxozoa</taxon>
        <taxon>Myxosporea</taxon>
        <taxon>Bivalvulida</taxon>
        <taxon>Platysporina</taxon>
        <taxon>Myxobolidae</taxon>
        <taxon>Thelohanellus</taxon>
    </lineage>
</organism>
<dbReference type="GO" id="GO:0016593">
    <property type="term" value="C:Cdc73/Paf1 complex"/>
    <property type="evidence" value="ECO:0007669"/>
    <property type="project" value="InterPro"/>
</dbReference>
<dbReference type="OrthoDB" id="20844at2759"/>
<feature type="compositionally biased region" description="Basic residues" evidence="1">
    <location>
        <begin position="244"/>
        <end position="254"/>
    </location>
</feature>
<proteinExistence type="predicted"/>
<reference evidence="2 3" key="1">
    <citation type="journal article" date="2014" name="Genome Biol. Evol.">
        <title>The genome of the myxosporean Thelohanellus kitauei shows adaptations to nutrient acquisition within its fish host.</title>
        <authorList>
            <person name="Yang Y."/>
            <person name="Xiong J."/>
            <person name="Zhou Z."/>
            <person name="Huo F."/>
            <person name="Miao W."/>
            <person name="Ran C."/>
            <person name="Liu Y."/>
            <person name="Zhang J."/>
            <person name="Feng J."/>
            <person name="Wang M."/>
            <person name="Wang M."/>
            <person name="Wang L."/>
            <person name="Yao B."/>
        </authorList>
    </citation>
    <scope>NUCLEOTIDE SEQUENCE [LARGE SCALE GENOMIC DNA]</scope>
    <source>
        <strain evidence="2">Wuqing</strain>
    </source>
</reference>
<protein>
    <submittedName>
        <fullName evidence="2">RNA polymerase-associated protein LEO1</fullName>
    </submittedName>
</protein>
<name>A0A0C2NJL6_THEKT</name>
<dbReference type="Proteomes" id="UP000031668">
    <property type="component" value="Unassembled WGS sequence"/>
</dbReference>
<dbReference type="AlphaFoldDB" id="A0A0C2NJL6"/>
<comment type="caution">
    <text evidence="2">The sequence shown here is derived from an EMBL/GenBank/DDBJ whole genome shotgun (WGS) entry which is preliminary data.</text>
</comment>
<feature type="region of interest" description="Disordered" evidence="1">
    <location>
        <begin position="1"/>
        <end position="33"/>
    </location>
</feature>
<sequence>MEDELFGSGLSSISGDEDIDKSNKEKVNEPSIYSTHFTSGDGLALEEETTEEVTDYMPFYDINMGKRIYLSKLPNFVSVDPSPFDPSTYEAEPFQDEFTDEEGRVRLKLKMENTIRSRLITDENGEEVRESNSRVIEWSDGSMTLHVGSEIFDIIKSPLPDLQTQIYVKQGQMLVCHGLIDEKLGFKPHSIASETHKRVTLGVADRISRSHKVRIIPAALFDPEKDKLERIRAEENREKEEMKKQKRSVSRKEKRANGDLDEMFDDELDEIGKELDEYDDSDLDDDDIFSTSSGSGEEVLKPSSKKKDDS</sequence>
<dbReference type="Pfam" id="PF04004">
    <property type="entry name" value="Leo1"/>
    <property type="match status" value="1"/>
</dbReference>
<accession>A0A0C2NJL6</accession>
<dbReference type="GO" id="GO:0032968">
    <property type="term" value="P:positive regulation of transcription elongation by RNA polymerase II"/>
    <property type="evidence" value="ECO:0007669"/>
    <property type="project" value="TreeGrafter"/>
</dbReference>
<dbReference type="InterPro" id="IPR007149">
    <property type="entry name" value="Leo1"/>
</dbReference>
<dbReference type="EMBL" id="JWZT01000504">
    <property type="protein sequence ID" value="KII74212.1"/>
    <property type="molecule type" value="Genomic_DNA"/>
</dbReference>
<feature type="compositionally biased region" description="Acidic residues" evidence="1">
    <location>
        <begin position="276"/>
        <end position="288"/>
    </location>
</feature>
<evidence type="ECO:0000313" key="3">
    <source>
        <dbReference type="Proteomes" id="UP000031668"/>
    </source>
</evidence>